<keyword evidence="2" id="KW-0812">Transmembrane</keyword>
<protein>
    <submittedName>
        <fullName evidence="3">Uncharacterized protein</fullName>
    </submittedName>
</protein>
<feature type="transmembrane region" description="Helical" evidence="2">
    <location>
        <begin position="38"/>
        <end position="57"/>
    </location>
</feature>
<evidence type="ECO:0000313" key="4">
    <source>
        <dbReference type="Proteomes" id="UP000734854"/>
    </source>
</evidence>
<dbReference type="AlphaFoldDB" id="A0A8J5C8P5"/>
<comment type="caution">
    <text evidence="3">The sequence shown here is derived from an EMBL/GenBank/DDBJ whole genome shotgun (WGS) entry which is preliminary data.</text>
</comment>
<dbReference type="Pfam" id="PF02493">
    <property type="entry name" value="MORN"/>
    <property type="match status" value="7"/>
</dbReference>
<dbReference type="SUPFAM" id="SSF82185">
    <property type="entry name" value="Histone H3 K4-specific methyltransferase SET7/9 N-terminal domain"/>
    <property type="match status" value="2"/>
</dbReference>
<keyword evidence="2" id="KW-0472">Membrane</keyword>
<dbReference type="Proteomes" id="UP000734854">
    <property type="component" value="Unassembled WGS sequence"/>
</dbReference>
<dbReference type="PANTHER" id="PTHR23084:SF254">
    <property type="entry name" value="OS08G0469700 PROTEIN"/>
    <property type="match status" value="1"/>
</dbReference>
<proteinExistence type="predicted"/>
<dbReference type="PANTHER" id="PTHR23084">
    <property type="entry name" value="PHOSPHATIDYLINOSITOL-4-PHOSPHATE 5-KINASE RELATED"/>
    <property type="match status" value="1"/>
</dbReference>
<feature type="transmembrane region" description="Helical" evidence="2">
    <location>
        <begin position="7"/>
        <end position="26"/>
    </location>
</feature>
<dbReference type="InterPro" id="IPR003409">
    <property type="entry name" value="MORN"/>
</dbReference>
<accession>A0A8J5C8P5</accession>
<keyword evidence="2" id="KW-1133">Transmembrane helix</keyword>
<organism evidence="3 4">
    <name type="scientific">Zingiber officinale</name>
    <name type="common">Ginger</name>
    <name type="synonym">Amomum zingiber</name>
    <dbReference type="NCBI Taxonomy" id="94328"/>
    <lineage>
        <taxon>Eukaryota</taxon>
        <taxon>Viridiplantae</taxon>
        <taxon>Streptophyta</taxon>
        <taxon>Embryophyta</taxon>
        <taxon>Tracheophyta</taxon>
        <taxon>Spermatophyta</taxon>
        <taxon>Magnoliopsida</taxon>
        <taxon>Liliopsida</taxon>
        <taxon>Zingiberales</taxon>
        <taxon>Zingiberaceae</taxon>
        <taxon>Zingiber</taxon>
    </lineage>
</organism>
<dbReference type="SMART" id="SM00698">
    <property type="entry name" value="MORN"/>
    <property type="match status" value="7"/>
</dbReference>
<dbReference type="GO" id="GO:0016020">
    <property type="term" value="C:membrane"/>
    <property type="evidence" value="ECO:0007669"/>
    <property type="project" value="UniProtKB-ARBA"/>
</dbReference>
<evidence type="ECO:0000256" key="2">
    <source>
        <dbReference type="SAM" id="Phobius"/>
    </source>
</evidence>
<sequence>MEGGRALLLHCAASAFFILSATVLYLNCAAGAVNHPFLLTSACFAVASALLAWLRLLRIRSSRKGLPVRWSIGASEDTSRKFSRKCGKVAREGVVLFGNGDVYEGELSRGRCHGSGVYYFYAKGRYEGDWIDGKYEGHGIESWARGSQYLGQYRQGMRHGFGTYRFYEGDSYSGEWVGGQSHGCGVQSCSDDSFYAGEFKGGVKHGLGRYRFRNGDEYGGEYFGDKIHGFGVYKFANGHRYEGSWHEGRRQGFGTYTFWNGEARAGEWDNGTLRNRLQASDPAIKRAVEAARKFAEDAAKIPQMEEQVRKAVSAANKAAIVARVIAMRAVQNQKEGKFCDINV</sequence>
<evidence type="ECO:0000256" key="1">
    <source>
        <dbReference type="ARBA" id="ARBA00022737"/>
    </source>
</evidence>
<name>A0A8J5C8P5_ZINOF</name>
<dbReference type="Gene3D" id="2.20.110.10">
    <property type="entry name" value="Histone H3 K4-specific methyltransferase SET7/9 N-terminal domain"/>
    <property type="match status" value="3"/>
</dbReference>
<keyword evidence="4" id="KW-1185">Reference proteome</keyword>
<evidence type="ECO:0000313" key="3">
    <source>
        <dbReference type="EMBL" id="KAG6470664.1"/>
    </source>
</evidence>
<dbReference type="EMBL" id="JACMSC010000021">
    <property type="protein sequence ID" value="KAG6470664.1"/>
    <property type="molecule type" value="Genomic_DNA"/>
</dbReference>
<gene>
    <name evidence="3" type="ORF">ZIOFF_071741</name>
</gene>
<keyword evidence="1" id="KW-0677">Repeat</keyword>
<reference evidence="3 4" key="1">
    <citation type="submission" date="2020-08" db="EMBL/GenBank/DDBJ databases">
        <title>Plant Genome Project.</title>
        <authorList>
            <person name="Zhang R.-G."/>
        </authorList>
    </citation>
    <scope>NUCLEOTIDE SEQUENCE [LARGE SCALE GENOMIC DNA]</scope>
    <source>
        <tissue evidence="3">Rhizome</tissue>
    </source>
</reference>
<dbReference type="FunFam" id="2.20.110.10:FF:000002">
    <property type="entry name" value="Phosphatidylinositol 4-phosphate 5-kinase 8"/>
    <property type="match status" value="3"/>
</dbReference>